<feature type="region of interest" description="Disordered" evidence="1">
    <location>
        <begin position="254"/>
        <end position="292"/>
    </location>
</feature>
<keyword evidence="4" id="KW-1185">Reference proteome</keyword>
<dbReference type="Proteomes" id="UP001177023">
    <property type="component" value="Unassembled WGS sequence"/>
</dbReference>
<evidence type="ECO:0000256" key="1">
    <source>
        <dbReference type="SAM" id="MobiDB-lite"/>
    </source>
</evidence>
<dbReference type="PRINTS" id="PR01217">
    <property type="entry name" value="PRICHEXTENSN"/>
</dbReference>
<name>A0AA36GDS0_9BILA</name>
<evidence type="ECO:0000313" key="4">
    <source>
        <dbReference type="Proteomes" id="UP001177023"/>
    </source>
</evidence>
<sequence length="388" mass="41765">MLLWQLLPLLALAVGAQNATKKVDATLKSATKPVTLKKRANTIVGGESLSYNSADFAKDAKPKNEEKTTNDAKPTEPPSFLPFPISQGPWSSPAPRNHPEYPRPDTSYPQPEQPDYPQPRGPTYPRPGPREYPQPGPYPRPQPHPEYLPQQQYVIARPPLPNPYPQVELRPVRPQVIVPQYPQAPMNIPSFPQPQPQPQSQPQQYTYAKGYRRVTCRCCCREENVSPRQPSGGCAGIPSGGPGYPIGPVNPGHHGCDTPAYPRPGQTYPAPGPAPAPAIPAASYPAPGPRPAYPGPAPGPVVPGPGSAYPSQAGQAYPWNGGINPRDYDLSIEVPHPKLPRRKPDGYAEEVVVPVSPATVAPKEKPNSSASTFFLSAMALTIAGCLFG</sequence>
<feature type="compositionally biased region" description="Pro residues" evidence="1">
    <location>
        <begin position="111"/>
        <end position="146"/>
    </location>
</feature>
<gene>
    <name evidence="3" type="ORF">MSPICULIGERA_LOCUS19800</name>
</gene>
<reference evidence="3" key="1">
    <citation type="submission" date="2023-06" db="EMBL/GenBank/DDBJ databases">
        <authorList>
            <person name="Delattre M."/>
        </authorList>
    </citation>
    <scope>NUCLEOTIDE SEQUENCE</scope>
    <source>
        <strain evidence="3">AF72</strain>
    </source>
</reference>
<feature type="compositionally biased region" description="Basic and acidic residues" evidence="1">
    <location>
        <begin position="56"/>
        <end position="74"/>
    </location>
</feature>
<feature type="non-terminal residue" evidence="3">
    <location>
        <position position="1"/>
    </location>
</feature>
<feature type="chain" id="PRO_5041258418" evidence="2">
    <location>
        <begin position="17"/>
        <end position="388"/>
    </location>
</feature>
<comment type="caution">
    <text evidence="3">The sequence shown here is derived from an EMBL/GenBank/DDBJ whole genome shotgun (WGS) entry which is preliminary data.</text>
</comment>
<keyword evidence="2" id="KW-0732">Signal</keyword>
<accession>A0AA36GDS0</accession>
<feature type="signal peptide" evidence="2">
    <location>
        <begin position="1"/>
        <end position="16"/>
    </location>
</feature>
<dbReference type="AlphaFoldDB" id="A0AA36GDS0"/>
<evidence type="ECO:0000256" key="2">
    <source>
        <dbReference type="SAM" id="SignalP"/>
    </source>
</evidence>
<feature type="region of interest" description="Disordered" evidence="1">
    <location>
        <begin position="55"/>
        <end position="146"/>
    </location>
</feature>
<dbReference type="EMBL" id="CATQJA010002663">
    <property type="protein sequence ID" value="CAJ0581645.1"/>
    <property type="molecule type" value="Genomic_DNA"/>
</dbReference>
<evidence type="ECO:0000313" key="3">
    <source>
        <dbReference type="EMBL" id="CAJ0581645.1"/>
    </source>
</evidence>
<proteinExistence type="predicted"/>
<protein>
    <submittedName>
        <fullName evidence="3">Uncharacterized protein</fullName>
    </submittedName>
</protein>
<organism evidence="3 4">
    <name type="scientific">Mesorhabditis spiculigera</name>
    <dbReference type="NCBI Taxonomy" id="96644"/>
    <lineage>
        <taxon>Eukaryota</taxon>
        <taxon>Metazoa</taxon>
        <taxon>Ecdysozoa</taxon>
        <taxon>Nematoda</taxon>
        <taxon>Chromadorea</taxon>
        <taxon>Rhabditida</taxon>
        <taxon>Rhabditina</taxon>
        <taxon>Rhabditomorpha</taxon>
        <taxon>Rhabditoidea</taxon>
        <taxon>Rhabditidae</taxon>
        <taxon>Mesorhabditinae</taxon>
        <taxon>Mesorhabditis</taxon>
    </lineage>
</organism>